<protein>
    <submittedName>
        <fullName evidence="2">DUF2264 domain-containing protein</fullName>
    </submittedName>
</protein>
<comment type="caution">
    <text evidence="2">The sequence shown here is derived from an EMBL/GenBank/DDBJ whole genome shotgun (WGS) entry which is preliminary data.</text>
</comment>
<keyword evidence="3" id="KW-1185">Reference proteome</keyword>
<name>A0A942TNU1_9BACI</name>
<evidence type="ECO:0000313" key="2">
    <source>
        <dbReference type="EMBL" id="MBS4199372.1"/>
    </source>
</evidence>
<dbReference type="InterPro" id="IPR016624">
    <property type="entry name" value="UCP014753"/>
</dbReference>
<evidence type="ECO:0000259" key="1">
    <source>
        <dbReference type="Pfam" id="PF10022"/>
    </source>
</evidence>
<dbReference type="PANTHER" id="PTHR35339:SF3">
    <property type="entry name" value="DUF2264 DOMAIN-CONTAINING PROTEIN"/>
    <property type="match status" value="1"/>
</dbReference>
<dbReference type="Pfam" id="PF10022">
    <property type="entry name" value="DUF2264"/>
    <property type="match status" value="1"/>
</dbReference>
<sequence length="384" mass="44183">MDLTSNNDRTYWIETMCKIADPVLHALSEKQLKIRMPIETKGLDRDKYSYLEAFGRLICGLAPWLETGPIDGEEGTLRENYAQLARACINAATDPDSPDFMNFTQGHQPIVDTAFLAHAILRAPKELWEKLEPRVRKNLVSALKSTRRLKPFFSNWLLFSAMIETALYLMNEKDWDRMRIDYALKQHDQWYKGDGIYGDGPEFRMDYYNSYVIQPMMVDIIEVLGDKESDWREMKERIIHRAKRFAIIQERSISPEGTFPVVGRSLAYRFGAFQHLAQMALQQKMDESLEPAQIRCALTAVMKRVIEMPGTFDEEGWLQIGLCGHQPELGEIYISIGSLYLCSTIFLPLGLSPDAPFWQGQADWTAKRAWSGETISIDYADKVR</sequence>
<dbReference type="PANTHER" id="PTHR35339">
    <property type="entry name" value="LINALOOL DEHYDRATASE_ISOMERASE DOMAIN-CONTAINING PROTEIN"/>
    <property type="match status" value="1"/>
</dbReference>
<dbReference type="EMBL" id="JAGYPJ010000001">
    <property type="protein sequence ID" value="MBS4199372.1"/>
    <property type="molecule type" value="Genomic_DNA"/>
</dbReference>
<dbReference type="Proteomes" id="UP000682713">
    <property type="component" value="Unassembled WGS sequence"/>
</dbReference>
<accession>A0A942TNU1</accession>
<gene>
    <name evidence="2" type="ORF">KHA93_06870</name>
</gene>
<dbReference type="AlphaFoldDB" id="A0A942TNU1"/>
<reference evidence="2 3" key="1">
    <citation type="submission" date="2021-05" db="EMBL/GenBank/DDBJ databases">
        <title>Novel Bacillus species.</title>
        <authorList>
            <person name="Liu G."/>
        </authorList>
    </citation>
    <scope>NUCLEOTIDE SEQUENCE [LARGE SCALE GENOMIC DNA]</scope>
    <source>
        <strain evidence="2 3">FJAT-49732</strain>
    </source>
</reference>
<evidence type="ECO:0000313" key="3">
    <source>
        <dbReference type="Proteomes" id="UP000682713"/>
    </source>
</evidence>
<organism evidence="2 3">
    <name type="scientific">Lederbergia citrisecunda</name>
    <dbReference type="NCBI Taxonomy" id="2833583"/>
    <lineage>
        <taxon>Bacteria</taxon>
        <taxon>Bacillati</taxon>
        <taxon>Bacillota</taxon>
        <taxon>Bacilli</taxon>
        <taxon>Bacillales</taxon>
        <taxon>Bacillaceae</taxon>
        <taxon>Lederbergia</taxon>
    </lineage>
</organism>
<feature type="domain" description="DUF2264" evidence="1">
    <location>
        <begin position="8"/>
        <end position="362"/>
    </location>
</feature>
<dbReference type="InterPro" id="IPR049349">
    <property type="entry name" value="DUF2264_N"/>
</dbReference>
<dbReference type="PIRSF" id="PIRSF014753">
    <property type="entry name" value="UCP014753"/>
    <property type="match status" value="1"/>
</dbReference>
<proteinExistence type="predicted"/>